<dbReference type="EMBL" id="FNNJ01000006">
    <property type="protein sequence ID" value="SDX50602.1"/>
    <property type="molecule type" value="Genomic_DNA"/>
</dbReference>
<sequence length="40" mass="4890">MNPLCLENLKKIDKFKKLIIKQKHYDKKGVDRKNYYSGKY</sequence>
<keyword evidence="2" id="KW-1185">Reference proteome</keyword>
<name>A0A1H3C8V5_9FLAO</name>
<accession>A0A1H3C8V5</accession>
<proteinExistence type="predicted"/>
<gene>
    <name evidence="1" type="ORF">SAMN05444411_10694</name>
</gene>
<dbReference type="Proteomes" id="UP000199595">
    <property type="component" value="Unassembled WGS sequence"/>
</dbReference>
<evidence type="ECO:0000313" key="1">
    <source>
        <dbReference type="EMBL" id="SDX50602.1"/>
    </source>
</evidence>
<organism evidence="1 2">
    <name type="scientific">Lutibacter oricola</name>
    <dbReference type="NCBI Taxonomy" id="762486"/>
    <lineage>
        <taxon>Bacteria</taxon>
        <taxon>Pseudomonadati</taxon>
        <taxon>Bacteroidota</taxon>
        <taxon>Flavobacteriia</taxon>
        <taxon>Flavobacteriales</taxon>
        <taxon>Flavobacteriaceae</taxon>
        <taxon>Lutibacter</taxon>
    </lineage>
</organism>
<protein>
    <submittedName>
        <fullName evidence="1">Uncharacterized protein</fullName>
    </submittedName>
</protein>
<dbReference type="AlphaFoldDB" id="A0A1H3C8V5"/>
<reference evidence="2" key="1">
    <citation type="submission" date="2016-10" db="EMBL/GenBank/DDBJ databases">
        <authorList>
            <person name="Varghese N."/>
            <person name="Submissions S."/>
        </authorList>
    </citation>
    <scope>NUCLEOTIDE SEQUENCE [LARGE SCALE GENOMIC DNA]</scope>
    <source>
        <strain evidence="2">DSM 24956</strain>
    </source>
</reference>
<evidence type="ECO:0000313" key="2">
    <source>
        <dbReference type="Proteomes" id="UP000199595"/>
    </source>
</evidence>